<dbReference type="PANTHER" id="PTHR21503">
    <property type="entry name" value="F-BOX-CONTAINING HYPOTHETICAL PROTEIN C.ELEGANS"/>
    <property type="match status" value="1"/>
</dbReference>
<dbReference type="HOGENOM" id="CLU_1009156_0_0_1"/>
<protein>
    <submittedName>
        <fullName evidence="1">Uncharacterized protein</fullName>
    </submittedName>
</protein>
<dbReference type="InterPro" id="IPR012885">
    <property type="entry name" value="F-box_Sdz-33"/>
</dbReference>
<dbReference type="EMBL" id="NMWX01000004">
    <property type="protein sequence ID" value="OZG02878.1"/>
    <property type="molecule type" value="Genomic_DNA"/>
</dbReference>
<comment type="caution">
    <text evidence="1">The sequence shown here is derived from an EMBL/GenBank/DDBJ whole genome shotgun (WGS) entry which is preliminary data.</text>
</comment>
<gene>
    <name evidence="1" type="ORF">FL82_06861</name>
</gene>
<dbReference type="Pfam" id="PF07735">
    <property type="entry name" value="FBA_2"/>
    <property type="match status" value="1"/>
</dbReference>
<evidence type="ECO:0000313" key="1">
    <source>
        <dbReference type="EMBL" id="OZG02878.1"/>
    </source>
</evidence>
<feature type="non-terminal residue" evidence="1">
    <location>
        <position position="1"/>
    </location>
</feature>
<proteinExistence type="predicted"/>
<evidence type="ECO:0000313" key="2">
    <source>
        <dbReference type="Proteomes" id="UP000216624"/>
    </source>
</evidence>
<dbReference type="OrthoDB" id="5911164at2759"/>
<reference evidence="1" key="1">
    <citation type="submission" date="2017-08" db="EMBL/GenBank/DDBJ databases">
        <authorList>
            <person name="de Groot N.N."/>
        </authorList>
    </citation>
    <scope>NUCLEOTIDE SEQUENCE [LARGE SCALE GENOMIC DNA]</scope>
    <source>
        <strain evidence="1">PX439</strain>
    </source>
</reference>
<name>A0A261AYP6_CAERE</name>
<keyword evidence="2" id="KW-1185">Reference proteome</keyword>
<organism evidence="1 2">
    <name type="scientific">Caenorhabditis remanei</name>
    <name type="common">Caenorhabditis vulgaris</name>
    <dbReference type="NCBI Taxonomy" id="31234"/>
    <lineage>
        <taxon>Eukaryota</taxon>
        <taxon>Metazoa</taxon>
        <taxon>Ecdysozoa</taxon>
        <taxon>Nematoda</taxon>
        <taxon>Chromadorea</taxon>
        <taxon>Rhabditida</taxon>
        <taxon>Rhabditina</taxon>
        <taxon>Rhabditomorpha</taxon>
        <taxon>Rhabditoidea</taxon>
        <taxon>Rhabditidae</taxon>
        <taxon>Peloderinae</taxon>
        <taxon>Caenorhabditis</taxon>
    </lineage>
</organism>
<dbReference type="PANTHER" id="PTHR21503:SF31">
    <property type="entry name" value="F-BOX DOMAIN-CONTAINING PROTEIN"/>
    <property type="match status" value="1"/>
</dbReference>
<accession>A0A261AYP6</accession>
<sequence length="276" mass="32417">MSELKLYCFPNVVLNVVLELMHPIELQLPSVPQYTLKLYYSGNLVPTINQWTTYLSNVFNVLPTSLSLEYNCFENGTINKIMDAYCTDVNSMKHVELINNEELNQSKDAIISFLQRQNATEKIKLLFQPITDFVFDFKLLRNIPSCIKCKYANWITYKQLMEFESESVYLSRSNFTNSDFKNLVVKWRNGWNPTWKDLMIEFREDLNIDAYISDSYIEINREDHYRNVLMRSCSLNRISSHSSGSVHCNCDNGEQQNWMVSYPAEQSRWKNDSPII</sequence>
<dbReference type="Proteomes" id="UP000216624">
    <property type="component" value="Unassembled WGS sequence"/>
</dbReference>